<dbReference type="Gene3D" id="3.40.605.10">
    <property type="entry name" value="Aldehyde Dehydrogenase, Chain A, domain 1"/>
    <property type="match status" value="1"/>
</dbReference>
<evidence type="ECO:0000256" key="2">
    <source>
        <dbReference type="SAM" id="MobiDB-lite"/>
    </source>
</evidence>
<sequence length="234" mass="25624">MEDPATGQSLCEVADGTPDDAVAALAAADKTQAGWAAVAPRRRGEILRRAYELLMERKEWFALLITLEMGKSPAESRAEFEYGANYLRRFGEEPVRIDGSWKVSEDGTARVLVTRQPVGPGLLITPWNAPLAMPAPGGGSGLQHDRQAGITNTTDHSRPGRNADRGRPARRSAQHRPNHERRRPDRATVTGRPAAQAVLHRVHPRGTVPAGPGSRHRPADFDGTRRERAVHRLP</sequence>
<keyword evidence="5" id="KW-1185">Reference proteome</keyword>
<dbReference type="Proteomes" id="UP001165136">
    <property type="component" value="Unassembled WGS sequence"/>
</dbReference>
<dbReference type="GO" id="GO:0009450">
    <property type="term" value="P:gamma-aminobutyric acid catabolic process"/>
    <property type="evidence" value="ECO:0007669"/>
    <property type="project" value="TreeGrafter"/>
</dbReference>
<comment type="caution">
    <text evidence="4">The sequence shown here is derived from an EMBL/GenBank/DDBJ whole genome shotgun (WGS) entry which is preliminary data.</text>
</comment>
<dbReference type="InterPro" id="IPR015590">
    <property type="entry name" value="Aldehyde_DH_dom"/>
</dbReference>
<gene>
    <name evidence="4" type="ORF">Atai01_45790</name>
</gene>
<reference evidence="4" key="1">
    <citation type="submission" date="2023-03" db="EMBL/GenBank/DDBJ databases">
        <title>Amycolatopsis taiwanensis NBRC 103393.</title>
        <authorList>
            <person name="Ichikawa N."/>
            <person name="Sato H."/>
            <person name="Tonouchi N."/>
        </authorList>
    </citation>
    <scope>NUCLEOTIDE SEQUENCE</scope>
    <source>
        <strain evidence="4">NBRC 103393</strain>
    </source>
</reference>
<evidence type="ECO:0000259" key="3">
    <source>
        <dbReference type="Pfam" id="PF00171"/>
    </source>
</evidence>
<dbReference type="PANTHER" id="PTHR43353:SF5">
    <property type="entry name" value="SUCCINATE-SEMIALDEHYDE DEHYDROGENASE, MITOCHONDRIAL"/>
    <property type="match status" value="1"/>
</dbReference>
<dbReference type="SUPFAM" id="SSF53720">
    <property type="entry name" value="ALDH-like"/>
    <property type="match status" value="1"/>
</dbReference>
<dbReference type="EMBL" id="BSTI01000010">
    <property type="protein sequence ID" value="GLY67960.1"/>
    <property type="molecule type" value="Genomic_DNA"/>
</dbReference>
<feature type="region of interest" description="Disordered" evidence="2">
    <location>
        <begin position="134"/>
        <end position="234"/>
    </location>
</feature>
<dbReference type="PANTHER" id="PTHR43353">
    <property type="entry name" value="SUCCINATE-SEMIALDEHYDE DEHYDROGENASE, MITOCHONDRIAL"/>
    <property type="match status" value="1"/>
</dbReference>
<feature type="compositionally biased region" description="Basic and acidic residues" evidence="2">
    <location>
        <begin position="217"/>
        <end position="227"/>
    </location>
</feature>
<keyword evidence="1" id="KW-0560">Oxidoreductase</keyword>
<dbReference type="AlphaFoldDB" id="A0A9W6R5Q5"/>
<proteinExistence type="predicted"/>
<dbReference type="Pfam" id="PF00171">
    <property type="entry name" value="Aldedh"/>
    <property type="match status" value="1"/>
</dbReference>
<feature type="domain" description="Aldehyde dehydrogenase" evidence="3">
    <location>
        <begin position="3"/>
        <end position="135"/>
    </location>
</feature>
<dbReference type="InterPro" id="IPR050740">
    <property type="entry name" value="Aldehyde_DH_Superfamily"/>
</dbReference>
<feature type="compositionally biased region" description="Basic and acidic residues" evidence="2">
    <location>
        <begin position="155"/>
        <end position="167"/>
    </location>
</feature>
<name>A0A9W6R5Q5_9PSEU</name>
<evidence type="ECO:0000313" key="5">
    <source>
        <dbReference type="Proteomes" id="UP001165136"/>
    </source>
</evidence>
<evidence type="ECO:0000313" key="4">
    <source>
        <dbReference type="EMBL" id="GLY67960.1"/>
    </source>
</evidence>
<evidence type="ECO:0000256" key="1">
    <source>
        <dbReference type="ARBA" id="ARBA00023002"/>
    </source>
</evidence>
<organism evidence="4 5">
    <name type="scientific">Amycolatopsis taiwanensis</name>
    <dbReference type="NCBI Taxonomy" id="342230"/>
    <lineage>
        <taxon>Bacteria</taxon>
        <taxon>Bacillati</taxon>
        <taxon>Actinomycetota</taxon>
        <taxon>Actinomycetes</taxon>
        <taxon>Pseudonocardiales</taxon>
        <taxon>Pseudonocardiaceae</taxon>
        <taxon>Amycolatopsis</taxon>
    </lineage>
</organism>
<accession>A0A9W6R5Q5</accession>
<protein>
    <recommendedName>
        <fullName evidence="3">Aldehyde dehydrogenase domain-containing protein</fullName>
    </recommendedName>
</protein>
<feature type="compositionally biased region" description="Basic residues" evidence="2">
    <location>
        <begin position="168"/>
        <end position="181"/>
    </location>
</feature>
<dbReference type="InterPro" id="IPR016162">
    <property type="entry name" value="Ald_DH_N"/>
</dbReference>
<dbReference type="InterPro" id="IPR016161">
    <property type="entry name" value="Ald_DH/histidinol_DH"/>
</dbReference>
<dbReference type="GO" id="GO:0004777">
    <property type="term" value="F:succinate-semialdehyde dehydrogenase (NAD+) activity"/>
    <property type="evidence" value="ECO:0007669"/>
    <property type="project" value="TreeGrafter"/>
</dbReference>